<dbReference type="InterPro" id="IPR001623">
    <property type="entry name" value="DnaJ_domain"/>
</dbReference>
<sequence length="346" mass="38045">MLLQLLKSRPPPLSTLANSIPFASSLASSSSSSSSSLSLTVPSMRSTATAATRAMQTRAAAAIASSRDCHCSPAARASSCYYTQAPSIQPHYALTRAERRRSACSASTRDFHLHAPSVASTSGQPGQTTARQAAGDASKTPSKSNGHSCWSCPGLLAKNDLFCHSCSVIAPPALSGTYFDLFGLPVSFDLDTANLERLFRQLQWKLHPDRFSQKSPTEQEYSTHHSSTVNKAYDVLKVPLKRAQYLLHLKGIEIEERSTADLQMPELLMEVMELNERIDQAQSEAEVKEIAADIEDQLQHGLRELSSAFKAEKYDVAKQWTIILKYYYNLQQAAHNWGDSRGRVVH</sequence>
<keyword evidence="7" id="KW-1185">Reference proteome</keyword>
<evidence type="ECO:0000256" key="4">
    <source>
        <dbReference type="SAM" id="MobiDB-lite"/>
    </source>
</evidence>
<dbReference type="InterPro" id="IPR004640">
    <property type="entry name" value="HscB"/>
</dbReference>
<dbReference type="HAMAP" id="MF_00682">
    <property type="entry name" value="HscB"/>
    <property type="match status" value="1"/>
</dbReference>
<feature type="compositionally biased region" description="Polar residues" evidence="4">
    <location>
        <begin position="118"/>
        <end position="131"/>
    </location>
</feature>
<dbReference type="OrthoDB" id="448954at2759"/>
<feature type="domain" description="J" evidence="5">
    <location>
        <begin position="177"/>
        <end position="249"/>
    </location>
</feature>
<dbReference type="InterPro" id="IPR036386">
    <property type="entry name" value="HscB_C_sf"/>
</dbReference>
<reference evidence="7" key="1">
    <citation type="submission" date="2011-02" db="EMBL/GenBank/DDBJ databases">
        <title>The Genome Sequence of Capsaspora owczarzaki ATCC 30864.</title>
        <authorList>
            <person name="Russ C."/>
            <person name="Cuomo C."/>
            <person name="Burger G."/>
            <person name="Gray M.W."/>
            <person name="Holland P.W.H."/>
            <person name="King N."/>
            <person name="Lang F.B.F."/>
            <person name="Roger A.J."/>
            <person name="Ruiz-Trillo I."/>
            <person name="Young S.K."/>
            <person name="Zeng Q."/>
            <person name="Gargeya S."/>
            <person name="Alvarado L."/>
            <person name="Berlin A."/>
            <person name="Chapman S.B."/>
            <person name="Chen Z."/>
            <person name="Freedman E."/>
            <person name="Gellesch M."/>
            <person name="Goldberg J."/>
            <person name="Griggs A."/>
            <person name="Gujja S."/>
            <person name="Heilman E."/>
            <person name="Heiman D."/>
            <person name="Howarth C."/>
            <person name="Mehta T."/>
            <person name="Neiman D."/>
            <person name="Pearson M."/>
            <person name="Roberts A."/>
            <person name="Saif S."/>
            <person name="Shea T."/>
            <person name="Shenoy N."/>
            <person name="Sisk P."/>
            <person name="Stolte C."/>
            <person name="Sykes S."/>
            <person name="White J."/>
            <person name="Yandava C."/>
            <person name="Haas B."/>
            <person name="Nusbaum C."/>
            <person name="Birren B."/>
        </authorList>
    </citation>
    <scope>NUCLEOTIDE SEQUENCE</scope>
    <source>
        <strain evidence="7">ATCC 30864</strain>
    </source>
</reference>
<accession>A0A0D2VL60</accession>
<feature type="coiled-coil region" evidence="3">
    <location>
        <begin position="264"/>
        <end position="291"/>
    </location>
</feature>
<dbReference type="NCBIfam" id="TIGR00714">
    <property type="entry name" value="hscB"/>
    <property type="match status" value="1"/>
</dbReference>
<dbReference type="GO" id="GO:0051259">
    <property type="term" value="P:protein complex oligomerization"/>
    <property type="evidence" value="ECO:0007669"/>
    <property type="project" value="InterPro"/>
</dbReference>
<dbReference type="GO" id="GO:0001671">
    <property type="term" value="F:ATPase activator activity"/>
    <property type="evidence" value="ECO:0007669"/>
    <property type="project" value="InterPro"/>
</dbReference>
<gene>
    <name evidence="6" type="ORF">CAOG_002084</name>
</gene>
<dbReference type="SUPFAM" id="SSF47144">
    <property type="entry name" value="HSC20 (HSCB), C-terminal oligomerisation domain"/>
    <property type="match status" value="1"/>
</dbReference>
<dbReference type="RefSeq" id="XP_004348834.2">
    <property type="nucleotide sequence ID" value="XM_004348784.2"/>
</dbReference>
<dbReference type="GO" id="GO:0044571">
    <property type="term" value="P:[2Fe-2S] cluster assembly"/>
    <property type="evidence" value="ECO:0007669"/>
    <property type="project" value="InterPro"/>
</dbReference>
<dbReference type="InterPro" id="IPR009073">
    <property type="entry name" value="HscB_oligo_C"/>
</dbReference>
<dbReference type="GO" id="GO:0051087">
    <property type="term" value="F:protein-folding chaperone binding"/>
    <property type="evidence" value="ECO:0007669"/>
    <property type="project" value="InterPro"/>
</dbReference>
<dbReference type="InParanoid" id="A0A0D2VL60"/>
<dbReference type="Pfam" id="PF00226">
    <property type="entry name" value="DnaJ"/>
    <property type="match status" value="1"/>
</dbReference>
<dbReference type="Gene3D" id="1.20.1280.20">
    <property type="entry name" value="HscB, C-terminal domain"/>
    <property type="match status" value="1"/>
</dbReference>
<evidence type="ECO:0000313" key="7">
    <source>
        <dbReference type="Proteomes" id="UP000008743"/>
    </source>
</evidence>
<keyword evidence="2" id="KW-0143">Chaperone</keyword>
<dbReference type="eggNOG" id="KOG3192">
    <property type="taxonomic scope" value="Eukaryota"/>
</dbReference>
<dbReference type="Proteomes" id="UP000008743">
    <property type="component" value="Unassembled WGS sequence"/>
</dbReference>
<keyword evidence="3" id="KW-0175">Coiled coil</keyword>
<dbReference type="CDD" id="cd06257">
    <property type="entry name" value="DnaJ"/>
    <property type="match status" value="1"/>
</dbReference>
<dbReference type="GO" id="GO:0005739">
    <property type="term" value="C:mitochondrion"/>
    <property type="evidence" value="ECO:0007669"/>
    <property type="project" value="TreeGrafter"/>
</dbReference>
<proteinExistence type="inferred from homology"/>
<name>A0A0D2VL60_CAPO3</name>
<protein>
    <recommendedName>
        <fullName evidence="5">J domain-containing protein</fullName>
    </recommendedName>
</protein>
<dbReference type="SMART" id="SM00271">
    <property type="entry name" value="DnaJ"/>
    <property type="match status" value="1"/>
</dbReference>
<evidence type="ECO:0000256" key="1">
    <source>
        <dbReference type="ARBA" id="ARBA00010476"/>
    </source>
</evidence>
<dbReference type="PANTHER" id="PTHR14021">
    <property type="entry name" value="IRON-SULFUR CLUSTER CO-CHAPERONE PROTEIN HSCB"/>
    <property type="match status" value="1"/>
</dbReference>
<dbReference type="STRING" id="595528.A0A0D2VL60"/>
<dbReference type="SUPFAM" id="SSF46565">
    <property type="entry name" value="Chaperone J-domain"/>
    <property type="match status" value="1"/>
</dbReference>
<dbReference type="Gene3D" id="1.10.287.110">
    <property type="entry name" value="DnaJ domain"/>
    <property type="match status" value="1"/>
</dbReference>
<dbReference type="PANTHER" id="PTHR14021:SF15">
    <property type="entry name" value="IRON-SULFUR CLUSTER CO-CHAPERONE PROTEIN HSCB"/>
    <property type="match status" value="1"/>
</dbReference>
<comment type="similarity">
    <text evidence="1">Belongs to the HscB family.</text>
</comment>
<dbReference type="PROSITE" id="PS50076">
    <property type="entry name" value="DNAJ_2"/>
    <property type="match status" value="1"/>
</dbReference>
<evidence type="ECO:0000256" key="3">
    <source>
        <dbReference type="SAM" id="Coils"/>
    </source>
</evidence>
<feature type="region of interest" description="Disordered" evidence="4">
    <location>
        <begin position="115"/>
        <end position="147"/>
    </location>
</feature>
<organism evidence="6 7">
    <name type="scientific">Capsaspora owczarzaki (strain ATCC 30864)</name>
    <dbReference type="NCBI Taxonomy" id="595528"/>
    <lineage>
        <taxon>Eukaryota</taxon>
        <taxon>Filasterea</taxon>
        <taxon>Capsaspora</taxon>
    </lineage>
</organism>
<evidence type="ECO:0000256" key="2">
    <source>
        <dbReference type="ARBA" id="ARBA00023186"/>
    </source>
</evidence>
<dbReference type="EMBL" id="KE346362">
    <property type="protein sequence ID" value="KJE90842.1"/>
    <property type="molecule type" value="Genomic_DNA"/>
</dbReference>
<dbReference type="AlphaFoldDB" id="A0A0D2VL60"/>
<evidence type="ECO:0000259" key="5">
    <source>
        <dbReference type="PROSITE" id="PS50076"/>
    </source>
</evidence>
<dbReference type="Pfam" id="PF07743">
    <property type="entry name" value="HSCB_C"/>
    <property type="match status" value="1"/>
</dbReference>
<dbReference type="InterPro" id="IPR036869">
    <property type="entry name" value="J_dom_sf"/>
</dbReference>
<evidence type="ECO:0000313" key="6">
    <source>
        <dbReference type="EMBL" id="KJE90842.1"/>
    </source>
</evidence>
<dbReference type="PhylomeDB" id="A0A0D2VL60"/>